<dbReference type="GO" id="GO:0016567">
    <property type="term" value="P:protein ubiquitination"/>
    <property type="evidence" value="ECO:0007669"/>
    <property type="project" value="UniProtKB-UniPathway"/>
</dbReference>
<evidence type="ECO:0000313" key="8">
    <source>
        <dbReference type="Proteomes" id="UP000604825"/>
    </source>
</evidence>
<dbReference type="SUPFAM" id="SSF54695">
    <property type="entry name" value="POZ domain"/>
    <property type="match status" value="1"/>
</dbReference>
<keyword evidence="8" id="KW-1185">Reference proteome</keyword>
<feature type="compositionally biased region" description="Polar residues" evidence="4">
    <location>
        <begin position="647"/>
        <end position="657"/>
    </location>
</feature>
<evidence type="ECO:0008006" key="9">
    <source>
        <dbReference type="Google" id="ProtNLM"/>
    </source>
</evidence>
<gene>
    <name evidence="7" type="ORF">NCGR_LOCUS12989</name>
</gene>
<dbReference type="PANTHER" id="PTHR32370">
    <property type="entry name" value="OS12G0117600 PROTEIN"/>
    <property type="match status" value="1"/>
</dbReference>
<evidence type="ECO:0000259" key="6">
    <source>
        <dbReference type="PROSITE" id="PS51649"/>
    </source>
</evidence>
<evidence type="ECO:0000313" key="7">
    <source>
        <dbReference type="EMBL" id="CAD6219256.1"/>
    </source>
</evidence>
<dbReference type="OrthoDB" id="624345at2759"/>
<evidence type="ECO:0000259" key="5">
    <source>
        <dbReference type="PROSITE" id="PS50097"/>
    </source>
</evidence>
<accession>A0A811NAP7</accession>
<feature type="compositionally biased region" description="Basic and acidic residues" evidence="4">
    <location>
        <begin position="597"/>
        <end position="608"/>
    </location>
</feature>
<evidence type="ECO:0000256" key="4">
    <source>
        <dbReference type="SAM" id="MobiDB-lite"/>
    </source>
</evidence>
<dbReference type="Pfam" id="PF03000">
    <property type="entry name" value="NPH3"/>
    <property type="match status" value="1"/>
</dbReference>
<evidence type="ECO:0000256" key="2">
    <source>
        <dbReference type="ARBA" id="ARBA00022786"/>
    </source>
</evidence>
<proteinExistence type="inferred from homology"/>
<dbReference type="AlphaFoldDB" id="A0A811NAP7"/>
<dbReference type="Proteomes" id="UP000604825">
    <property type="component" value="Unassembled WGS sequence"/>
</dbReference>
<comment type="pathway">
    <text evidence="1">Protein modification; protein ubiquitination.</text>
</comment>
<feature type="region of interest" description="Disordered" evidence="4">
    <location>
        <begin position="579"/>
        <end position="618"/>
    </location>
</feature>
<feature type="domain" description="NPH3" evidence="6">
    <location>
        <begin position="270"/>
        <end position="547"/>
    </location>
</feature>
<evidence type="ECO:0000256" key="3">
    <source>
        <dbReference type="PROSITE-ProRule" id="PRU00982"/>
    </source>
</evidence>
<dbReference type="PROSITE" id="PS50097">
    <property type="entry name" value="BTB"/>
    <property type="match status" value="1"/>
</dbReference>
<organism evidence="7 8">
    <name type="scientific">Miscanthus lutarioriparius</name>
    <dbReference type="NCBI Taxonomy" id="422564"/>
    <lineage>
        <taxon>Eukaryota</taxon>
        <taxon>Viridiplantae</taxon>
        <taxon>Streptophyta</taxon>
        <taxon>Embryophyta</taxon>
        <taxon>Tracheophyta</taxon>
        <taxon>Spermatophyta</taxon>
        <taxon>Magnoliopsida</taxon>
        <taxon>Liliopsida</taxon>
        <taxon>Poales</taxon>
        <taxon>Poaceae</taxon>
        <taxon>PACMAD clade</taxon>
        <taxon>Panicoideae</taxon>
        <taxon>Andropogonodae</taxon>
        <taxon>Andropogoneae</taxon>
        <taxon>Saccharinae</taxon>
        <taxon>Miscanthus</taxon>
    </lineage>
</organism>
<dbReference type="InterPro" id="IPR043454">
    <property type="entry name" value="NPH3/RPT2-like"/>
</dbReference>
<feature type="region of interest" description="Disordered" evidence="4">
    <location>
        <begin position="635"/>
        <end position="681"/>
    </location>
</feature>
<dbReference type="InterPro" id="IPR027356">
    <property type="entry name" value="NPH3_dom"/>
</dbReference>
<dbReference type="InterPro" id="IPR011333">
    <property type="entry name" value="SKP1/BTB/POZ_sf"/>
</dbReference>
<dbReference type="Pfam" id="PF00651">
    <property type="entry name" value="BTB"/>
    <property type="match status" value="1"/>
</dbReference>
<comment type="similarity">
    <text evidence="3">Belongs to the NPH3 family.</text>
</comment>
<comment type="caution">
    <text evidence="7">The sequence shown here is derived from an EMBL/GenBank/DDBJ whole genome shotgun (WGS) entry which is preliminary data.</text>
</comment>
<keyword evidence="2" id="KW-0833">Ubl conjugation pathway</keyword>
<dbReference type="CDD" id="cd18312">
    <property type="entry name" value="BTB_POZ_NPY3-like"/>
    <property type="match status" value="1"/>
</dbReference>
<dbReference type="PROSITE" id="PS51649">
    <property type="entry name" value="NPH3"/>
    <property type="match status" value="1"/>
</dbReference>
<dbReference type="InterPro" id="IPR000210">
    <property type="entry name" value="BTB/POZ_dom"/>
</dbReference>
<evidence type="ECO:0000256" key="1">
    <source>
        <dbReference type="ARBA" id="ARBA00004906"/>
    </source>
</evidence>
<dbReference type="Gene3D" id="3.30.710.10">
    <property type="entry name" value="Potassium Channel Kv1.1, Chain A"/>
    <property type="match status" value="1"/>
</dbReference>
<reference evidence="7" key="1">
    <citation type="submission" date="2020-10" db="EMBL/GenBank/DDBJ databases">
        <authorList>
            <person name="Han B."/>
            <person name="Lu T."/>
            <person name="Zhao Q."/>
            <person name="Huang X."/>
            <person name="Zhao Y."/>
        </authorList>
    </citation>
    <scope>NUCLEOTIDE SEQUENCE</scope>
</reference>
<feature type="compositionally biased region" description="Polar residues" evidence="4">
    <location>
        <begin position="584"/>
        <end position="596"/>
    </location>
</feature>
<name>A0A811NAP7_9POAL</name>
<dbReference type="UniPathway" id="UPA00143"/>
<sequence length="681" mass="75835">MAKREMSDVTNSGSAALQSSRCLLSRAAVRGAWEHGFVERKRKQKGAWEPAGRLGKQRAAERMKFMKLGSKPDAFQSDGADVRYVVSDLATDVVVHVGEVKFYLHKFPLLSKSSKLQRLVLKAAEEATDEVRIDDLPGGAKSFEICAKFCYGMVVTLSPHNVVAARCAAEYLEMTEDMEKGNLIFKIEVFINSSILRSWKDSIIVLQSTKALSPWSEELKVVGRCIDAIASKTSVDPANVTWSYSHNSKKGGTCAEIVELAGKPSIAPKDWWVEDLCELDVDLYKRVMVAIKSKGRMSPELIGEALKAYAVRWLPDSYDALVAEDYMRRNQCLVETIIWLLPSDKSSGCSCRFLLKLLKVAILVGGGEHVKEELIRRISFQLHKATVKDLLLPATSPNDGTYDVRLVHNLVQRFVARTALSHNGGFIEKSDEKMIELNFEQESTLSVAELVDGYLSEVASDQDLSLSMFVELATAVPEAARPVHDSLYYAVDAYLKEHPDINKSDKKKIYSLVDVKKLSTDASMHATQNDRLPLRLVVQVLFFQQLRAGPSKELALIDNGEHACTRPMQDQCDPCERRIPKHPNSLNKQVTSLSARESQHHRISEHRGGRNSFKDQIGGILLQSRPRRIFDKLWSSKGQAEHGGKGSETSGSSQSPPMSAKPAEVKPSPLPPLRNRRYSVS</sequence>
<feature type="domain" description="BTB" evidence="5">
    <location>
        <begin position="91"/>
        <end position="159"/>
    </location>
</feature>
<protein>
    <recommendedName>
        <fullName evidence="9">BTB/POZ domain-containing protein NPY1</fullName>
    </recommendedName>
</protein>
<dbReference type="EMBL" id="CAJGYO010000003">
    <property type="protein sequence ID" value="CAD6219256.1"/>
    <property type="molecule type" value="Genomic_DNA"/>
</dbReference>